<dbReference type="OrthoDB" id="4177236at2759"/>
<feature type="domain" description="Aminoglycoside phosphotransferase" evidence="2">
    <location>
        <begin position="179"/>
        <end position="345"/>
    </location>
</feature>
<evidence type="ECO:0000256" key="1">
    <source>
        <dbReference type="SAM" id="MobiDB-lite"/>
    </source>
</evidence>
<dbReference type="PANTHER" id="PTHR21310">
    <property type="entry name" value="AMINOGLYCOSIDE PHOSPHOTRANSFERASE-RELATED-RELATED"/>
    <property type="match status" value="1"/>
</dbReference>
<proteinExistence type="predicted"/>
<dbReference type="InterPro" id="IPR011009">
    <property type="entry name" value="Kinase-like_dom_sf"/>
</dbReference>
<dbReference type="Pfam" id="PF01636">
    <property type="entry name" value="APH"/>
    <property type="match status" value="1"/>
</dbReference>
<keyword evidence="4" id="KW-1185">Reference proteome</keyword>
<organism evidence="3 4">
    <name type="scientific">Microthyrium microscopicum</name>
    <dbReference type="NCBI Taxonomy" id="703497"/>
    <lineage>
        <taxon>Eukaryota</taxon>
        <taxon>Fungi</taxon>
        <taxon>Dikarya</taxon>
        <taxon>Ascomycota</taxon>
        <taxon>Pezizomycotina</taxon>
        <taxon>Dothideomycetes</taxon>
        <taxon>Dothideomycetes incertae sedis</taxon>
        <taxon>Microthyriales</taxon>
        <taxon>Microthyriaceae</taxon>
        <taxon>Microthyrium</taxon>
    </lineage>
</organism>
<gene>
    <name evidence="3" type="ORF">BT63DRAFT_453495</name>
</gene>
<protein>
    <recommendedName>
        <fullName evidence="2">Aminoglycoside phosphotransferase domain-containing protein</fullName>
    </recommendedName>
</protein>
<dbReference type="InterPro" id="IPR051678">
    <property type="entry name" value="AGP_Transferase"/>
</dbReference>
<dbReference type="Gene3D" id="3.90.1200.10">
    <property type="match status" value="1"/>
</dbReference>
<evidence type="ECO:0000313" key="4">
    <source>
        <dbReference type="Proteomes" id="UP000799302"/>
    </source>
</evidence>
<evidence type="ECO:0000313" key="3">
    <source>
        <dbReference type="EMBL" id="KAF2671111.1"/>
    </source>
</evidence>
<sequence>MAIPSIHTDQDDEKGNVSHKRKSQSESLGSEAAKFNSMVLRKLQRAFEKSPEVDLLTQFPSLYTSRLTAKRGVDASPKSSPEKKTDRSTFPLPPVIDFRDDLLEGAELTIVRPLSNTVISLLDQSKISSPQFVELLRKSEVTWRSPASPWRALLRVNLDICIKTIPDDEDLTEYSTLEYLVLHKPDFPAPKPYGVLRMQNTHFIFMSYYPGVTLASVWKILSPSSKGHIQTQLSNLLIDLRSLQSSGRELGGTASEGCKDLRRQLRHHKGPISDTEGFESFQFSDPNYGSEVSITFLRRMLPSDKPEIVFTHGDLHLENIVVNDSPSGDFSIVGLIDWEHSGFYPDWWESVRMTNCLSTNEKSDWFYWLPECVSPKRFAHRWLLDRVWGHHIE</sequence>
<reference evidence="3" key="1">
    <citation type="journal article" date="2020" name="Stud. Mycol.">
        <title>101 Dothideomycetes genomes: a test case for predicting lifestyles and emergence of pathogens.</title>
        <authorList>
            <person name="Haridas S."/>
            <person name="Albert R."/>
            <person name="Binder M."/>
            <person name="Bloem J."/>
            <person name="Labutti K."/>
            <person name="Salamov A."/>
            <person name="Andreopoulos B."/>
            <person name="Baker S."/>
            <person name="Barry K."/>
            <person name="Bills G."/>
            <person name="Bluhm B."/>
            <person name="Cannon C."/>
            <person name="Castanera R."/>
            <person name="Culley D."/>
            <person name="Daum C."/>
            <person name="Ezra D."/>
            <person name="Gonzalez J."/>
            <person name="Henrissat B."/>
            <person name="Kuo A."/>
            <person name="Liang C."/>
            <person name="Lipzen A."/>
            <person name="Lutzoni F."/>
            <person name="Magnuson J."/>
            <person name="Mondo S."/>
            <person name="Nolan M."/>
            <person name="Ohm R."/>
            <person name="Pangilinan J."/>
            <person name="Park H.-J."/>
            <person name="Ramirez L."/>
            <person name="Alfaro M."/>
            <person name="Sun H."/>
            <person name="Tritt A."/>
            <person name="Yoshinaga Y."/>
            <person name="Zwiers L.-H."/>
            <person name="Turgeon B."/>
            <person name="Goodwin S."/>
            <person name="Spatafora J."/>
            <person name="Crous P."/>
            <person name="Grigoriev I."/>
        </authorList>
    </citation>
    <scope>NUCLEOTIDE SEQUENCE</scope>
    <source>
        <strain evidence="3">CBS 115976</strain>
    </source>
</reference>
<dbReference type="AlphaFoldDB" id="A0A6A6UHS7"/>
<accession>A0A6A6UHS7</accession>
<dbReference type="SUPFAM" id="SSF56112">
    <property type="entry name" value="Protein kinase-like (PK-like)"/>
    <property type="match status" value="1"/>
</dbReference>
<feature type="region of interest" description="Disordered" evidence="1">
    <location>
        <begin position="1"/>
        <end position="30"/>
    </location>
</feature>
<name>A0A6A6UHS7_9PEZI</name>
<dbReference type="PANTHER" id="PTHR21310:SF15">
    <property type="entry name" value="AMINOGLYCOSIDE PHOSPHOTRANSFERASE DOMAIN-CONTAINING PROTEIN"/>
    <property type="match status" value="1"/>
</dbReference>
<dbReference type="Proteomes" id="UP000799302">
    <property type="component" value="Unassembled WGS sequence"/>
</dbReference>
<dbReference type="EMBL" id="MU004233">
    <property type="protein sequence ID" value="KAF2671111.1"/>
    <property type="molecule type" value="Genomic_DNA"/>
</dbReference>
<dbReference type="InterPro" id="IPR002575">
    <property type="entry name" value="Aminoglycoside_PTrfase"/>
</dbReference>
<dbReference type="CDD" id="cd05120">
    <property type="entry name" value="APH_ChoK_like"/>
    <property type="match status" value="1"/>
</dbReference>
<evidence type="ECO:0000259" key="2">
    <source>
        <dbReference type="Pfam" id="PF01636"/>
    </source>
</evidence>
<feature type="region of interest" description="Disordered" evidence="1">
    <location>
        <begin position="70"/>
        <end position="90"/>
    </location>
</feature>